<protein>
    <submittedName>
        <fullName evidence="8">Sensor histidine kinase</fullName>
    </submittedName>
</protein>
<evidence type="ECO:0000259" key="7">
    <source>
        <dbReference type="Pfam" id="PF07730"/>
    </source>
</evidence>
<evidence type="ECO:0000256" key="4">
    <source>
        <dbReference type="SAM" id="Coils"/>
    </source>
</evidence>
<dbReference type="InterPro" id="IPR003594">
    <property type="entry name" value="HATPase_dom"/>
</dbReference>
<dbReference type="CDD" id="cd16917">
    <property type="entry name" value="HATPase_UhpB-NarQ-NarX-like"/>
    <property type="match status" value="1"/>
</dbReference>
<reference evidence="9" key="1">
    <citation type="journal article" date="2019" name="Int. J. Syst. Evol. Microbiol.">
        <title>The Global Catalogue of Microorganisms (GCM) 10K type strain sequencing project: providing services to taxonomists for standard genome sequencing and annotation.</title>
        <authorList>
            <consortium name="The Broad Institute Genomics Platform"/>
            <consortium name="The Broad Institute Genome Sequencing Center for Infectious Disease"/>
            <person name="Wu L."/>
            <person name="Ma J."/>
        </authorList>
    </citation>
    <scope>NUCLEOTIDE SEQUENCE [LARGE SCALE GENOMIC DNA]</scope>
    <source>
        <strain evidence="9">CGMCC 4.7152</strain>
    </source>
</reference>
<keyword evidence="5" id="KW-0812">Transmembrane</keyword>
<dbReference type="SUPFAM" id="SSF55874">
    <property type="entry name" value="ATPase domain of HSP90 chaperone/DNA topoisomerase II/histidine kinase"/>
    <property type="match status" value="1"/>
</dbReference>
<feature type="domain" description="Histidine kinase/HSP90-like ATPase" evidence="6">
    <location>
        <begin position="278"/>
        <end position="357"/>
    </location>
</feature>
<dbReference type="InterPro" id="IPR050482">
    <property type="entry name" value="Sensor_HK_TwoCompSys"/>
</dbReference>
<evidence type="ECO:0000256" key="1">
    <source>
        <dbReference type="ARBA" id="ARBA00022679"/>
    </source>
</evidence>
<feature type="domain" description="Signal transduction histidine kinase subgroup 3 dimerisation and phosphoacceptor" evidence="7">
    <location>
        <begin position="173"/>
        <end position="238"/>
    </location>
</feature>
<dbReference type="InterPro" id="IPR011712">
    <property type="entry name" value="Sig_transdc_His_kin_sub3_dim/P"/>
</dbReference>
<keyword evidence="5" id="KW-1133">Transmembrane helix</keyword>
<evidence type="ECO:0000256" key="2">
    <source>
        <dbReference type="ARBA" id="ARBA00022777"/>
    </source>
</evidence>
<feature type="transmembrane region" description="Helical" evidence="5">
    <location>
        <begin position="51"/>
        <end position="81"/>
    </location>
</feature>
<comment type="caution">
    <text evidence="8">The sequence shown here is derived from an EMBL/GenBank/DDBJ whole genome shotgun (WGS) entry which is preliminary data.</text>
</comment>
<gene>
    <name evidence="8" type="ORF">ACFPIJ_27870</name>
</gene>
<organism evidence="8 9">
    <name type="scientific">Dactylosporangium cerinum</name>
    <dbReference type="NCBI Taxonomy" id="1434730"/>
    <lineage>
        <taxon>Bacteria</taxon>
        <taxon>Bacillati</taxon>
        <taxon>Actinomycetota</taxon>
        <taxon>Actinomycetes</taxon>
        <taxon>Micromonosporales</taxon>
        <taxon>Micromonosporaceae</taxon>
        <taxon>Dactylosporangium</taxon>
    </lineage>
</organism>
<dbReference type="InterPro" id="IPR036890">
    <property type="entry name" value="HATPase_C_sf"/>
</dbReference>
<dbReference type="Gene3D" id="1.20.5.1930">
    <property type="match status" value="1"/>
</dbReference>
<dbReference type="RefSeq" id="WP_380118916.1">
    <property type="nucleotide sequence ID" value="NZ_JBHSIU010000037.1"/>
</dbReference>
<evidence type="ECO:0000259" key="6">
    <source>
        <dbReference type="Pfam" id="PF02518"/>
    </source>
</evidence>
<dbReference type="Pfam" id="PF02518">
    <property type="entry name" value="HATPase_c"/>
    <property type="match status" value="1"/>
</dbReference>
<evidence type="ECO:0000256" key="5">
    <source>
        <dbReference type="SAM" id="Phobius"/>
    </source>
</evidence>
<dbReference type="Proteomes" id="UP001595912">
    <property type="component" value="Unassembled WGS sequence"/>
</dbReference>
<dbReference type="Pfam" id="PF07730">
    <property type="entry name" value="HisKA_3"/>
    <property type="match status" value="1"/>
</dbReference>
<name>A0ABV9W1R0_9ACTN</name>
<evidence type="ECO:0000256" key="3">
    <source>
        <dbReference type="ARBA" id="ARBA00023012"/>
    </source>
</evidence>
<keyword evidence="4" id="KW-0175">Coiled coil</keyword>
<keyword evidence="9" id="KW-1185">Reference proteome</keyword>
<dbReference type="EMBL" id="JBHSIU010000037">
    <property type="protein sequence ID" value="MFC5001641.1"/>
    <property type="molecule type" value="Genomic_DNA"/>
</dbReference>
<accession>A0ABV9W1R0</accession>
<keyword evidence="1" id="KW-0808">Transferase</keyword>
<keyword evidence="2 8" id="KW-0418">Kinase</keyword>
<evidence type="ECO:0000313" key="8">
    <source>
        <dbReference type="EMBL" id="MFC5001641.1"/>
    </source>
</evidence>
<dbReference type="GO" id="GO:0016301">
    <property type="term" value="F:kinase activity"/>
    <property type="evidence" value="ECO:0007669"/>
    <property type="project" value="UniProtKB-KW"/>
</dbReference>
<feature type="transmembrane region" description="Helical" evidence="5">
    <location>
        <begin position="128"/>
        <end position="144"/>
    </location>
</feature>
<feature type="transmembrane region" description="Helical" evidence="5">
    <location>
        <begin position="93"/>
        <end position="113"/>
    </location>
</feature>
<keyword evidence="5" id="KW-0472">Membrane</keyword>
<dbReference type="Gene3D" id="3.30.565.10">
    <property type="entry name" value="Histidine kinase-like ATPase, C-terminal domain"/>
    <property type="match status" value="1"/>
</dbReference>
<proteinExistence type="predicted"/>
<keyword evidence="3" id="KW-0902">Two-component regulatory system</keyword>
<evidence type="ECO:0000313" key="9">
    <source>
        <dbReference type="Proteomes" id="UP001595912"/>
    </source>
</evidence>
<dbReference type="PANTHER" id="PTHR24421">
    <property type="entry name" value="NITRATE/NITRITE SENSOR PROTEIN NARX-RELATED"/>
    <property type="match status" value="1"/>
</dbReference>
<feature type="coiled-coil region" evidence="4">
    <location>
        <begin position="149"/>
        <end position="181"/>
    </location>
</feature>
<sequence length="358" mass="37844">MTKLQMVAAFAAVTFIAVLSGSGGDLAAGALPLATWLATLVWAQVKWPLTGLVTGICSVVAMRIAELTTGGWLWPVTLLYVSVVIGPRPRLRLVVGIAAVHAVWAFTLEWAVLQHSASRAIAGVGPDVLWLIAALAVTIAIGNWRRWMHTAIQQQHAELQQQHAEAEQQRAEERLRVAREVHDTVAHTLAVVGVHLNVAADALDTAPDEARDALRVAQDVRRKAMGDLSSLVGVLRDDRRPTAEPLDLEALVSQVRAAGLDAHLHVEGADAALPVRTAVGLIVREALTNTVRHAAARTVTVTVHYGPTTEVTVADDGQGSTAPEGHGLTGMRERVEALGGSLTTDGAGGFAVHATIPS</sequence>